<evidence type="ECO:0000313" key="3">
    <source>
        <dbReference type="Proteomes" id="UP000499080"/>
    </source>
</evidence>
<gene>
    <name evidence="2" type="ORF">AVEN_123914-2_1</name>
</gene>
<dbReference type="GO" id="GO:0071897">
    <property type="term" value="P:DNA biosynthetic process"/>
    <property type="evidence" value="ECO:0007669"/>
    <property type="project" value="UniProtKB-ARBA"/>
</dbReference>
<evidence type="ECO:0000259" key="1">
    <source>
        <dbReference type="PROSITE" id="PS50878"/>
    </source>
</evidence>
<proteinExistence type="predicted"/>
<sequence>KLRNSSCPSNVQQIFESLLDNRRIVIPTNEGLAQQKQTRGCPQGSCSGPALWNLVADEVLSATFPENTNIQAFADDFLIVAAAESERDLGKAASDALKVFKAWSDKHDLQISVEKTNFLQISNLKRGPSVFWGDRRVKRTSVLKYLGVHIDKKLNWRTIWSSKGQKPSSNIGA</sequence>
<dbReference type="InterPro" id="IPR000477">
    <property type="entry name" value="RT_dom"/>
</dbReference>
<dbReference type="InterPro" id="IPR043502">
    <property type="entry name" value="DNA/RNA_pol_sf"/>
</dbReference>
<organism evidence="2 3">
    <name type="scientific">Araneus ventricosus</name>
    <name type="common">Orbweaver spider</name>
    <name type="synonym">Epeira ventricosa</name>
    <dbReference type="NCBI Taxonomy" id="182803"/>
    <lineage>
        <taxon>Eukaryota</taxon>
        <taxon>Metazoa</taxon>
        <taxon>Ecdysozoa</taxon>
        <taxon>Arthropoda</taxon>
        <taxon>Chelicerata</taxon>
        <taxon>Arachnida</taxon>
        <taxon>Araneae</taxon>
        <taxon>Araneomorphae</taxon>
        <taxon>Entelegynae</taxon>
        <taxon>Araneoidea</taxon>
        <taxon>Araneidae</taxon>
        <taxon>Araneus</taxon>
    </lineage>
</organism>
<dbReference type="OrthoDB" id="6437148at2759"/>
<dbReference type="Pfam" id="PF00078">
    <property type="entry name" value="RVT_1"/>
    <property type="match status" value="1"/>
</dbReference>
<dbReference type="EMBL" id="BGPR01034795">
    <property type="protein sequence ID" value="GBO09341.1"/>
    <property type="molecule type" value="Genomic_DNA"/>
</dbReference>
<dbReference type="AlphaFoldDB" id="A0A4Y2UBC7"/>
<accession>A0A4Y2UBC7</accession>
<dbReference type="Proteomes" id="UP000499080">
    <property type="component" value="Unassembled WGS sequence"/>
</dbReference>
<comment type="caution">
    <text evidence="2">The sequence shown here is derived from an EMBL/GenBank/DDBJ whole genome shotgun (WGS) entry which is preliminary data.</text>
</comment>
<feature type="domain" description="Reverse transcriptase" evidence="1">
    <location>
        <begin position="1"/>
        <end position="150"/>
    </location>
</feature>
<name>A0A4Y2UBC7_ARAVE</name>
<evidence type="ECO:0000313" key="2">
    <source>
        <dbReference type="EMBL" id="GBO09341.1"/>
    </source>
</evidence>
<feature type="non-terminal residue" evidence="2">
    <location>
        <position position="1"/>
    </location>
</feature>
<keyword evidence="3" id="KW-1185">Reference proteome</keyword>
<protein>
    <recommendedName>
        <fullName evidence="1">Reverse transcriptase domain-containing protein</fullName>
    </recommendedName>
</protein>
<dbReference type="PROSITE" id="PS50878">
    <property type="entry name" value="RT_POL"/>
    <property type="match status" value="1"/>
</dbReference>
<dbReference type="SUPFAM" id="SSF56672">
    <property type="entry name" value="DNA/RNA polymerases"/>
    <property type="match status" value="1"/>
</dbReference>
<reference evidence="2 3" key="1">
    <citation type="journal article" date="2019" name="Sci. Rep.">
        <title>Orb-weaving spider Araneus ventricosus genome elucidates the spidroin gene catalogue.</title>
        <authorList>
            <person name="Kono N."/>
            <person name="Nakamura H."/>
            <person name="Ohtoshi R."/>
            <person name="Moran D.A.P."/>
            <person name="Shinohara A."/>
            <person name="Yoshida Y."/>
            <person name="Fujiwara M."/>
            <person name="Mori M."/>
            <person name="Tomita M."/>
            <person name="Arakawa K."/>
        </authorList>
    </citation>
    <scope>NUCLEOTIDE SEQUENCE [LARGE SCALE GENOMIC DNA]</scope>
</reference>